<dbReference type="GO" id="GO:0005783">
    <property type="term" value="C:endoplasmic reticulum"/>
    <property type="evidence" value="ECO:0007669"/>
    <property type="project" value="TreeGrafter"/>
</dbReference>
<accession>A0A182P0K5</accession>
<name>A0A182P0K5_9DIPT</name>
<feature type="region of interest" description="Disordered" evidence="1">
    <location>
        <begin position="160"/>
        <end position="203"/>
    </location>
</feature>
<feature type="region of interest" description="Disordered" evidence="1">
    <location>
        <begin position="91"/>
        <end position="117"/>
    </location>
</feature>
<reference evidence="2" key="2">
    <citation type="submission" date="2020-05" db="UniProtKB">
        <authorList>
            <consortium name="EnsemblMetazoa"/>
        </authorList>
    </citation>
    <scope>IDENTIFICATION</scope>
    <source>
        <strain evidence="2">Epiroticus2</strain>
    </source>
</reference>
<organism evidence="2 3">
    <name type="scientific">Anopheles epiroticus</name>
    <dbReference type="NCBI Taxonomy" id="199890"/>
    <lineage>
        <taxon>Eukaryota</taxon>
        <taxon>Metazoa</taxon>
        <taxon>Ecdysozoa</taxon>
        <taxon>Arthropoda</taxon>
        <taxon>Hexapoda</taxon>
        <taxon>Insecta</taxon>
        <taxon>Pterygota</taxon>
        <taxon>Neoptera</taxon>
        <taxon>Endopterygota</taxon>
        <taxon>Diptera</taxon>
        <taxon>Nematocera</taxon>
        <taxon>Culicoidea</taxon>
        <taxon>Culicidae</taxon>
        <taxon>Anophelinae</taxon>
        <taxon>Anopheles</taxon>
    </lineage>
</organism>
<sequence length="511" mass="57379">MLSERKQCCYQPMAMDNNDFPMREVEYGEWSNQRPTQHSYPIADGNEKLADLKMGDDKPPVITACTAQKRPSIVDNVFNMINNIFNFASRNGTKPDMDSSVSLTEKEEKPKEASCTTSPCIPIFETTKSGKNQLTVPLDYSSTVDDISMTPAGVYVEEMARCERNAQRPGRRKRRKDASRSNQHQQHTGAEGKGGSKNRKEKKRHALRMDIWNDNLALSLDDSTYGYDFRDALCSNTMETHSLPQRCLSSSFSPSPSGSIGSFHDALSDILPAESMHLRTSSAGTRAAVSAAICGSQPSSQASFSATPGSVDTIVEQSNSRVKCDIVEPTKPVEFVVFTDYDVLTTPSASPARRRPPPRNLCQAFSYVWRHKHPDDSQEESDSEEEDDSTSVDNTDEEGGLLDDDDDDDSIVFCEDYDDLNDDSNSSSGFEEKKVRFNSKPVVHVMRAWDFAYRQARKGDWETAARDRERFRKRIADLEPVLGAVLQPTLRDKIYSERFNEEKESNTRARS</sequence>
<keyword evidence="3" id="KW-1185">Reference proteome</keyword>
<dbReference type="STRING" id="199890.A0A182P0K5"/>
<feature type="compositionally biased region" description="Acidic residues" evidence="1">
    <location>
        <begin position="377"/>
        <end position="409"/>
    </location>
</feature>
<dbReference type="Proteomes" id="UP000075885">
    <property type="component" value="Unassembled WGS sequence"/>
</dbReference>
<proteinExistence type="predicted"/>
<evidence type="ECO:0000256" key="1">
    <source>
        <dbReference type="SAM" id="MobiDB-lite"/>
    </source>
</evidence>
<feature type="region of interest" description="Disordered" evidence="1">
    <location>
        <begin position="372"/>
        <end position="409"/>
    </location>
</feature>
<dbReference type="VEuPathDB" id="VectorBase:AEPI000437"/>
<dbReference type="InterPro" id="IPR051254">
    <property type="entry name" value="PPP1R15"/>
</dbReference>
<dbReference type="EnsemblMetazoa" id="AEPI000437-RA">
    <property type="protein sequence ID" value="AEPI000437-PA"/>
    <property type="gene ID" value="AEPI000437"/>
</dbReference>
<reference evidence="3" key="1">
    <citation type="submission" date="2013-03" db="EMBL/GenBank/DDBJ databases">
        <title>The Genome Sequence of Anopheles epiroticus epiroticus2.</title>
        <authorList>
            <consortium name="The Broad Institute Genomics Platform"/>
            <person name="Neafsey D.E."/>
            <person name="Howell P."/>
            <person name="Walker B."/>
            <person name="Young S.K."/>
            <person name="Zeng Q."/>
            <person name="Gargeya S."/>
            <person name="Fitzgerald M."/>
            <person name="Haas B."/>
            <person name="Abouelleil A."/>
            <person name="Allen A.W."/>
            <person name="Alvarado L."/>
            <person name="Arachchi H.M."/>
            <person name="Berlin A.M."/>
            <person name="Chapman S.B."/>
            <person name="Gainer-Dewar J."/>
            <person name="Goldberg J."/>
            <person name="Griggs A."/>
            <person name="Gujja S."/>
            <person name="Hansen M."/>
            <person name="Howarth C."/>
            <person name="Imamovic A."/>
            <person name="Ireland A."/>
            <person name="Larimer J."/>
            <person name="McCowan C."/>
            <person name="Murphy C."/>
            <person name="Pearson M."/>
            <person name="Poon T.W."/>
            <person name="Priest M."/>
            <person name="Roberts A."/>
            <person name="Saif S."/>
            <person name="Shea T."/>
            <person name="Sisk P."/>
            <person name="Sykes S."/>
            <person name="Wortman J."/>
            <person name="Nusbaum C."/>
            <person name="Birren B."/>
        </authorList>
    </citation>
    <scope>NUCLEOTIDE SEQUENCE [LARGE SCALE GENOMIC DNA]</scope>
    <source>
        <strain evidence="3">Epiroticus2</strain>
    </source>
</reference>
<protein>
    <submittedName>
        <fullName evidence="2">PP1c_bdg domain-containing protein</fullName>
    </submittedName>
</protein>
<evidence type="ECO:0000313" key="3">
    <source>
        <dbReference type="Proteomes" id="UP000075885"/>
    </source>
</evidence>
<dbReference type="PANTHER" id="PTHR16489">
    <property type="entry name" value="GH11727P"/>
    <property type="match status" value="1"/>
</dbReference>
<dbReference type="PANTHER" id="PTHR16489:SF12">
    <property type="entry name" value="GH11727P"/>
    <property type="match status" value="1"/>
</dbReference>
<evidence type="ECO:0000313" key="2">
    <source>
        <dbReference type="EnsemblMetazoa" id="AEPI000437-PA"/>
    </source>
</evidence>
<dbReference type="GO" id="GO:0034976">
    <property type="term" value="P:response to endoplasmic reticulum stress"/>
    <property type="evidence" value="ECO:0007669"/>
    <property type="project" value="TreeGrafter"/>
</dbReference>
<dbReference type="GO" id="GO:0019888">
    <property type="term" value="F:protein phosphatase regulator activity"/>
    <property type="evidence" value="ECO:0007669"/>
    <property type="project" value="TreeGrafter"/>
</dbReference>
<dbReference type="GO" id="GO:0000164">
    <property type="term" value="C:protein phosphatase type 1 complex"/>
    <property type="evidence" value="ECO:0007669"/>
    <property type="project" value="TreeGrafter"/>
</dbReference>
<dbReference type="AlphaFoldDB" id="A0A182P0K5"/>